<keyword evidence="4 7" id="KW-1133">Transmembrane helix</keyword>
<evidence type="ECO:0000259" key="8">
    <source>
        <dbReference type="Pfam" id="PF01618"/>
    </source>
</evidence>
<evidence type="ECO:0000256" key="5">
    <source>
        <dbReference type="ARBA" id="ARBA00023136"/>
    </source>
</evidence>
<proteinExistence type="inferred from homology"/>
<name>A0ABQ0JZE8_9BACT</name>
<feature type="domain" description="MotA/TolQ/ExbB proton channel" evidence="8">
    <location>
        <begin position="88"/>
        <end position="201"/>
    </location>
</feature>
<dbReference type="InterPro" id="IPR050790">
    <property type="entry name" value="ExbB/TolQ_transport"/>
</dbReference>
<accession>A0ABQ0JZE8</accession>
<organism evidence="9 10">
    <name type="scientific">Candidatus Brocadia sinica JPN1</name>
    <dbReference type="NCBI Taxonomy" id="1197129"/>
    <lineage>
        <taxon>Bacteria</taxon>
        <taxon>Pseudomonadati</taxon>
        <taxon>Planctomycetota</taxon>
        <taxon>Candidatus Brocadiia</taxon>
        <taxon>Candidatus Brocadiales</taxon>
        <taxon>Candidatus Brocadiaceae</taxon>
        <taxon>Candidatus Brocadia</taxon>
    </lineage>
</organism>
<dbReference type="InterPro" id="IPR002898">
    <property type="entry name" value="MotA_ExbB_proton_chnl"/>
</dbReference>
<keyword evidence="3 7" id="KW-0812">Transmembrane</keyword>
<evidence type="ECO:0000256" key="1">
    <source>
        <dbReference type="ARBA" id="ARBA00004651"/>
    </source>
</evidence>
<evidence type="ECO:0000313" key="10">
    <source>
        <dbReference type="Proteomes" id="UP000032309"/>
    </source>
</evidence>
<keyword evidence="10" id="KW-1185">Reference proteome</keyword>
<comment type="subcellular location">
    <subcellularLocation>
        <location evidence="1">Cell membrane</location>
        <topology evidence="1">Multi-pass membrane protein</topology>
    </subcellularLocation>
    <subcellularLocation>
        <location evidence="6">Membrane</location>
        <topology evidence="6">Multi-pass membrane protein</topology>
    </subcellularLocation>
</comment>
<reference evidence="10" key="1">
    <citation type="journal article" date="2015" name="Genome Announc.">
        <title>Draft Genome Sequence of an Anaerobic Ammonium-Oxidizing Bacterium, "Candidatus Brocadia sinica".</title>
        <authorList>
            <person name="Oshiki M."/>
            <person name="Shinyako-Hata K."/>
            <person name="Satoh H."/>
            <person name="Okabe S."/>
        </authorList>
    </citation>
    <scope>NUCLEOTIDE SEQUENCE [LARGE SCALE GENOMIC DNA]</scope>
    <source>
        <strain evidence="10">JPN1</strain>
    </source>
</reference>
<evidence type="ECO:0000256" key="2">
    <source>
        <dbReference type="ARBA" id="ARBA00022475"/>
    </source>
</evidence>
<dbReference type="Proteomes" id="UP000032309">
    <property type="component" value="Unassembled WGS sequence"/>
</dbReference>
<gene>
    <name evidence="9" type="ORF">BROSI_A2695</name>
</gene>
<feature type="transmembrane region" description="Helical" evidence="7">
    <location>
        <begin position="166"/>
        <end position="186"/>
    </location>
</feature>
<keyword evidence="6" id="KW-0653">Protein transport</keyword>
<sequence>MNLLTLLQTILSVLSSAMLYPVIILLVVFFFLMMITMGGFVSEYWERKKQTRRQEPKEFVESLLEQEQNNEYILHGTFRETQEMPFYFREYFRELVNELKKNNCSREVRIEYLLQSMEQKMVKDLDNLRLLIRVGPTLGLMGTIIPMGPALSALSQGDLEKLSSNIIIAFTTTVVGLAIGIIAYFLSMIKNRWIHEDIKNLEYFTECIMEKGGIVYRSAPRD</sequence>
<evidence type="ECO:0000313" key="9">
    <source>
        <dbReference type="EMBL" id="GAN34159.1"/>
    </source>
</evidence>
<feature type="transmembrane region" description="Helical" evidence="7">
    <location>
        <begin position="130"/>
        <end position="154"/>
    </location>
</feature>
<dbReference type="EMBL" id="BAFN01000001">
    <property type="protein sequence ID" value="GAN34159.1"/>
    <property type="molecule type" value="Genomic_DNA"/>
</dbReference>
<dbReference type="PANTHER" id="PTHR30625:SF3">
    <property type="entry name" value="TOL-PAL SYSTEM PROTEIN TOLQ"/>
    <property type="match status" value="1"/>
</dbReference>
<comment type="similarity">
    <text evidence="6">Belongs to the exbB/tolQ family.</text>
</comment>
<comment type="caution">
    <text evidence="9">The sequence shown here is derived from an EMBL/GenBank/DDBJ whole genome shotgun (WGS) entry which is preliminary data.</text>
</comment>
<dbReference type="RefSeq" id="WP_052564215.1">
    <property type="nucleotide sequence ID" value="NZ_BAFN01000001.1"/>
</dbReference>
<evidence type="ECO:0000256" key="3">
    <source>
        <dbReference type="ARBA" id="ARBA00022692"/>
    </source>
</evidence>
<dbReference type="Pfam" id="PF01618">
    <property type="entry name" value="MotA_ExbB"/>
    <property type="match status" value="1"/>
</dbReference>
<evidence type="ECO:0000256" key="7">
    <source>
        <dbReference type="SAM" id="Phobius"/>
    </source>
</evidence>
<keyword evidence="6" id="KW-0813">Transport</keyword>
<keyword evidence="2" id="KW-1003">Cell membrane</keyword>
<protein>
    <submittedName>
        <fullName evidence="9">Integral membrane protein</fullName>
    </submittedName>
</protein>
<dbReference type="PANTHER" id="PTHR30625">
    <property type="entry name" value="PROTEIN TOLQ"/>
    <property type="match status" value="1"/>
</dbReference>
<feature type="transmembrane region" description="Helical" evidence="7">
    <location>
        <begin position="25"/>
        <end position="45"/>
    </location>
</feature>
<evidence type="ECO:0000256" key="4">
    <source>
        <dbReference type="ARBA" id="ARBA00022989"/>
    </source>
</evidence>
<evidence type="ECO:0000256" key="6">
    <source>
        <dbReference type="RuleBase" id="RU004057"/>
    </source>
</evidence>
<keyword evidence="5 7" id="KW-0472">Membrane</keyword>